<reference evidence="1 2" key="1">
    <citation type="journal article" date="2023" name="Science">
        <title>Complex scaffold remodeling in plant triterpene biosynthesis.</title>
        <authorList>
            <person name="De La Pena R."/>
            <person name="Hodgson H."/>
            <person name="Liu J.C."/>
            <person name="Stephenson M.J."/>
            <person name="Martin A.C."/>
            <person name="Owen C."/>
            <person name="Harkess A."/>
            <person name="Leebens-Mack J."/>
            <person name="Jimenez L.E."/>
            <person name="Osbourn A."/>
            <person name="Sattely E.S."/>
        </authorList>
    </citation>
    <scope>NUCLEOTIDE SEQUENCE [LARGE SCALE GENOMIC DNA]</scope>
    <source>
        <strain evidence="2">cv. JPN11</strain>
        <tissue evidence="1">Leaf</tissue>
    </source>
</reference>
<dbReference type="EMBL" id="CM051394">
    <property type="protein sequence ID" value="KAJ4730004.1"/>
    <property type="molecule type" value="Genomic_DNA"/>
</dbReference>
<evidence type="ECO:0000313" key="2">
    <source>
        <dbReference type="Proteomes" id="UP001164539"/>
    </source>
</evidence>
<name>A0ACC1Z405_MELAZ</name>
<comment type="caution">
    <text evidence="1">The sequence shown here is derived from an EMBL/GenBank/DDBJ whole genome shotgun (WGS) entry which is preliminary data.</text>
</comment>
<proteinExistence type="predicted"/>
<dbReference type="Proteomes" id="UP001164539">
    <property type="component" value="Chromosome 1"/>
</dbReference>
<evidence type="ECO:0000313" key="1">
    <source>
        <dbReference type="EMBL" id="KAJ4730004.1"/>
    </source>
</evidence>
<accession>A0ACC1Z405</accession>
<organism evidence="1 2">
    <name type="scientific">Melia azedarach</name>
    <name type="common">Chinaberry tree</name>
    <dbReference type="NCBI Taxonomy" id="155640"/>
    <lineage>
        <taxon>Eukaryota</taxon>
        <taxon>Viridiplantae</taxon>
        <taxon>Streptophyta</taxon>
        <taxon>Embryophyta</taxon>
        <taxon>Tracheophyta</taxon>
        <taxon>Spermatophyta</taxon>
        <taxon>Magnoliopsida</taxon>
        <taxon>eudicotyledons</taxon>
        <taxon>Gunneridae</taxon>
        <taxon>Pentapetalae</taxon>
        <taxon>rosids</taxon>
        <taxon>malvids</taxon>
        <taxon>Sapindales</taxon>
        <taxon>Meliaceae</taxon>
        <taxon>Melia</taxon>
    </lineage>
</organism>
<sequence length="158" mass="18227">MEEEEVTFVISGGEVKPIITISGSATIFQLKKRITEHTGVPVGRQNLLYDNVKLPDLSTVDQYKFGAIVELILAVDLYPDERVMDITVSSPAFRVRLRVNKVHKVIQLKEKVREMFSIPIKEITLWYMSKKMQDDKPLYKYYVSEGSDVQFTRTGFYT</sequence>
<keyword evidence="2" id="KW-1185">Reference proteome</keyword>
<gene>
    <name evidence="1" type="ORF">OWV82_002695</name>
</gene>
<protein>
    <submittedName>
        <fullName evidence="1">Ubiquitin domain-containing protein</fullName>
    </submittedName>
</protein>